<evidence type="ECO:0000259" key="2">
    <source>
        <dbReference type="Pfam" id="PF03795"/>
    </source>
</evidence>
<dbReference type="PANTHER" id="PTHR35174">
    <property type="entry name" value="BLL7171 PROTEIN-RELATED"/>
    <property type="match status" value="1"/>
</dbReference>
<gene>
    <name evidence="3" type="ORF">O0S08_43955</name>
</gene>
<evidence type="ECO:0000313" key="3">
    <source>
        <dbReference type="EMBL" id="WAS93168.1"/>
    </source>
</evidence>
<evidence type="ECO:0000313" key="4">
    <source>
        <dbReference type="Proteomes" id="UP001164459"/>
    </source>
</evidence>
<evidence type="ECO:0000256" key="1">
    <source>
        <dbReference type="ARBA" id="ARBA00007689"/>
    </source>
</evidence>
<dbReference type="InterPro" id="IPR005545">
    <property type="entry name" value="YCII"/>
</dbReference>
<dbReference type="RefSeq" id="WP_269035494.1">
    <property type="nucleotide sequence ID" value="NZ_CP114040.1"/>
</dbReference>
<reference evidence="3" key="1">
    <citation type="submission" date="2022-11" db="EMBL/GenBank/DDBJ databases">
        <title>Minimal conservation of predation-associated metabolite biosynthetic gene clusters underscores biosynthetic potential of Myxococcota including descriptions for ten novel species: Archangium lansinium sp. nov., Myxococcus landrumus sp. nov., Nannocystis bai.</title>
        <authorList>
            <person name="Ahearne A."/>
            <person name="Stevens C."/>
            <person name="Dowd S."/>
        </authorList>
    </citation>
    <scope>NUCLEOTIDE SEQUENCE</scope>
    <source>
        <strain evidence="3">Fl3</strain>
    </source>
</reference>
<sequence>MKYIILIYSSEKAFNALPEQKQHQIFGEYRTYTEELTRAGALCGGEALQPSTTATTVRITEGRTIHVDGPFAETKEQLGGYYIVECADLDGALAWAAKVPEVVHGLGSAEVRPVMVF</sequence>
<dbReference type="InterPro" id="IPR011008">
    <property type="entry name" value="Dimeric_a/b-barrel"/>
</dbReference>
<comment type="similarity">
    <text evidence="1">Belongs to the YciI family.</text>
</comment>
<accession>A0ABY7H1V7</accession>
<name>A0ABY7H1V7_9BACT</name>
<keyword evidence="4" id="KW-1185">Reference proteome</keyword>
<dbReference type="SUPFAM" id="SSF54909">
    <property type="entry name" value="Dimeric alpha+beta barrel"/>
    <property type="match status" value="1"/>
</dbReference>
<feature type="domain" description="YCII-related" evidence="2">
    <location>
        <begin position="1"/>
        <end position="117"/>
    </location>
</feature>
<dbReference type="Pfam" id="PF03795">
    <property type="entry name" value="YCII"/>
    <property type="match status" value="1"/>
</dbReference>
<organism evidence="3 4">
    <name type="scientific">Nannocystis punicea</name>
    <dbReference type="NCBI Taxonomy" id="2995304"/>
    <lineage>
        <taxon>Bacteria</taxon>
        <taxon>Pseudomonadati</taxon>
        <taxon>Myxococcota</taxon>
        <taxon>Polyangia</taxon>
        <taxon>Nannocystales</taxon>
        <taxon>Nannocystaceae</taxon>
        <taxon>Nannocystis</taxon>
    </lineage>
</organism>
<dbReference type="Gene3D" id="3.30.70.1060">
    <property type="entry name" value="Dimeric alpha+beta barrel"/>
    <property type="match status" value="1"/>
</dbReference>
<dbReference type="Proteomes" id="UP001164459">
    <property type="component" value="Chromosome"/>
</dbReference>
<dbReference type="PANTHER" id="PTHR35174:SF3">
    <property type="entry name" value="BLL7171 PROTEIN"/>
    <property type="match status" value="1"/>
</dbReference>
<protein>
    <submittedName>
        <fullName evidence="3">YciI family protein</fullName>
    </submittedName>
</protein>
<dbReference type="EMBL" id="CP114040">
    <property type="protein sequence ID" value="WAS93168.1"/>
    <property type="molecule type" value="Genomic_DNA"/>
</dbReference>
<proteinExistence type="inferred from homology"/>